<keyword evidence="2" id="KW-0472">Membrane</keyword>
<accession>A0A5M4FIB4</accession>
<name>A0A5M4FIB4_9ACTN</name>
<organism evidence="4 5">
    <name type="scientific">Aeromicrobium ginsengisoli</name>
    <dbReference type="NCBI Taxonomy" id="363867"/>
    <lineage>
        <taxon>Bacteria</taxon>
        <taxon>Bacillati</taxon>
        <taxon>Actinomycetota</taxon>
        <taxon>Actinomycetes</taxon>
        <taxon>Propionibacteriales</taxon>
        <taxon>Nocardioidaceae</taxon>
        <taxon>Aeromicrobium</taxon>
    </lineage>
</organism>
<evidence type="ECO:0000259" key="3">
    <source>
        <dbReference type="Pfam" id="PF13828"/>
    </source>
</evidence>
<keyword evidence="2" id="KW-1133">Transmembrane helix</keyword>
<dbReference type="Proteomes" id="UP000380867">
    <property type="component" value="Unassembled WGS sequence"/>
</dbReference>
<evidence type="ECO:0000313" key="4">
    <source>
        <dbReference type="EMBL" id="KAA1399702.1"/>
    </source>
</evidence>
<protein>
    <submittedName>
        <fullName evidence="4">DUF4190 domain-containing protein</fullName>
    </submittedName>
</protein>
<dbReference type="RefSeq" id="WP_149687836.1">
    <property type="nucleotide sequence ID" value="NZ_SDPQ02000001.1"/>
</dbReference>
<dbReference type="AlphaFoldDB" id="A0A5M4FIB4"/>
<reference evidence="4" key="1">
    <citation type="submission" date="2019-09" db="EMBL/GenBank/DDBJ databases">
        <authorList>
            <person name="Li J."/>
        </authorList>
    </citation>
    <scope>NUCLEOTIDE SEQUENCE [LARGE SCALE GENOMIC DNA]</scope>
    <source>
        <strain evidence="4">JCM 14732</strain>
    </source>
</reference>
<proteinExistence type="predicted"/>
<evidence type="ECO:0000256" key="1">
    <source>
        <dbReference type="SAM" id="MobiDB-lite"/>
    </source>
</evidence>
<keyword evidence="5" id="KW-1185">Reference proteome</keyword>
<dbReference type="EMBL" id="SDPQ02000001">
    <property type="protein sequence ID" value="KAA1399702.1"/>
    <property type="molecule type" value="Genomic_DNA"/>
</dbReference>
<feature type="compositionally biased region" description="Low complexity" evidence="1">
    <location>
        <begin position="12"/>
        <end position="23"/>
    </location>
</feature>
<evidence type="ECO:0000313" key="5">
    <source>
        <dbReference type="Proteomes" id="UP000380867"/>
    </source>
</evidence>
<sequence length="168" mass="17668">MSNEPPEYPRYPGSEGSQPEQPGQQPPPPPPGYGQQPPPPGYGQAPPAYGQQPPPPPGYGQQPYGQPGYGQPAYGQQPYGYAPAPRTNQKALWGMILGIVSIVFCYLGLIIGPAGIILSVLGRKDIKRSNGAETGEGMATAGLITGIVGTLVQASIITLLILSEVYNW</sequence>
<feature type="transmembrane region" description="Helical" evidence="2">
    <location>
        <begin position="91"/>
        <end position="121"/>
    </location>
</feature>
<feature type="compositionally biased region" description="Low complexity" evidence="1">
    <location>
        <begin position="42"/>
        <end position="51"/>
    </location>
</feature>
<comment type="caution">
    <text evidence="4">The sequence shown here is derived from an EMBL/GenBank/DDBJ whole genome shotgun (WGS) entry which is preliminary data.</text>
</comment>
<feature type="compositionally biased region" description="Pro residues" evidence="1">
    <location>
        <begin position="24"/>
        <end position="41"/>
    </location>
</feature>
<evidence type="ECO:0000256" key="2">
    <source>
        <dbReference type="SAM" id="Phobius"/>
    </source>
</evidence>
<dbReference type="InterPro" id="IPR025241">
    <property type="entry name" value="DUF4190"/>
</dbReference>
<feature type="compositionally biased region" description="Low complexity" evidence="1">
    <location>
        <begin position="59"/>
        <end position="76"/>
    </location>
</feature>
<feature type="region of interest" description="Disordered" evidence="1">
    <location>
        <begin position="1"/>
        <end position="76"/>
    </location>
</feature>
<keyword evidence="2" id="KW-0812">Transmembrane</keyword>
<gene>
    <name evidence="4" type="ORF">ESP70_002775</name>
</gene>
<feature type="transmembrane region" description="Helical" evidence="2">
    <location>
        <begin position="141"/>
        <end position="162"/>
    </location>
</feature>
<dbReference type="Pfam" id="PF13828">
    <property type="entry name" value="DUF4190"/>
    <property type="match status" value="1"/>
</dbReference>
<feature type="domain" description="DUF4190" evidence="3">
    <location>
        <begin position="91"/>
        <end position="152"/>
    </location>
</feature>